<protein>
    <recommendedName>
        <fullName evidence="6">HTH tetR-type domain-containing protein</fullName>
    </recommendedName>
</protein>
<dbReference type="InterPro" id="IPR001647">
    <property type="entry name" value="HTH_TetR"/>
</dbReference>
<keyword evidence="1" id="KW-0805">Transcription regulation</keyword>
<dbReference type="SUPFAM" id="SSF46689">
    <property type="entry name" value="Homeodomain-like"/>
    <property type="match status" value="1"/>
</dbReference>
<feature type="DNA-binding region" description="H-T-H motif" evidence="4">
    <location>
        <begin position="45"/>
        <end position="64"/>
    </location>
</feature>
<evidence type="ECO:0000259" key="6">
    <source>
        <dbReference type="PROSITE" id="PS50977"/>
    </source>
</evidence>
<evidence type="ECO:0000256" key="3">
    <source>
        <dbReference type="ARBA" id="ARBA00023163"/>
    </source>
</evidence>
<dbReference type="InterPro" id="IPR041490">
    <property type="entry name" value="KstR2_TetR_C"/>
</dbReference>
<evidence type="ECO:0000256" key="5">
    <source>
        <dbReference type="SAM" id="MobiDB-lite"/>
    </source>
</evidence>
<dbReference type="STRING" id="58343.AQJ46_39690"/>
<dbReference type="PANTHER" id="PTHR30055">
    <property type="entry name" value="HTH-TYPE TRANSCRIPTIONAL REGULATOR RUTR"/>
    <property type="match status" value="1"/>
</dbReference>
<dbReference type="RefSeq" id="WP_059210195.1">
    <property type="nucleotide sequence ID" value="NZ_KQ948672.1"/>
</dbReference>
<gene>
    <name evidence="7" type="ORF">AQJ46_39690</name>
</gene>
<dbReference type="InterPro" id="IPR050109">
    <property type="entry name" value="HTH-type_TetR-like_transc_reg"/>
</dbReference>
<evidence type="ECO:0000256" key="1">
    <source>
        <dbReference type="ARBA" id="ARBA00023015"/>
    </source>
</evidence>
<proteinExistence type="predicted"/>
<dbReference type="InterPro" id="IPR009057">
    <property type="entry name" value="Homeodomain-like_sf"/>
</dbReference>
<evidence type="ECO:0000256" key="2">
    <source>
        <dbReference type="ARBA" id="ARBA00023125"/>
    </source>
</evidence>
<dbReference type="GO" id="GO:0000976">
    <property type="term" value="F:transcription cis-regulatory region binding"/>
    <property type="evidence" value="ECO:0007669"/>
    <property type="project" value="TreeGrafter"/>
</dbReference>
<dbReference type="Pfam" id="PF00440">
    <property type="entry name" value="TetR_N"/>
    <property type="match status" value="1"/>
</dbReference>
<dbReference type="InterPro" id="IPR036271">
    <property type="entry name" value="Tet_transcr_reg_TetR-rel_C_sf"/>
</dbReference>
<keyword evidence="2 4" id="KW-0238">DNA-binding</keyword>
<dbReference type="EMBL" id="LMWU01000050">
    <property type="protein sequence ID" value="KUN59363.1"/>
    <property type="molecule type" value="Genomic_DNA"/>
</dbReference>
<evidence type="ECO:0000256" key="4">
    <source>
        <dbReference type="PROSITE-ProRule" id="PRU00335"/>
    </source>
</evidence>
<evidence type="ECO:0000313" key="7">
    <source>
        <dbReference type="EMBL" id="KUN59363.1"/>
    </source>
</evidence>
<dbReference type="Pfam" id="PF17932">
    <property type="entry name" value="TetR_C_24"/>
    <property type="match status" value="1"/>
</dbReference>
<feature type="compositionally biased region" description="Polar residues" evidence="5">
    <location>
        <begin position="1"/>
        <end position="13"/>
    </location>
</feature>
<feature type="region of interest" description="Disordered" evidence="5">
    <location>
        <begin position="1"/>
        <end position="20"/>
    </location>
</feature>
<accession>A0A101RPY6</accession>
<comment type="caution">
    <text evidence="7">The sequence shown here is derived from an EMBL/GenBank/DDBJ whole genome shotgun (WGS) entry which is preliminary data.</text>
</comment>
<dbReference type="Proteomes" id="UP000053669">
    <property type="component" value="Unassembled WGS sequence"/>
</dbReference>
<name>A0A101RPY6_9ACTN</name>
<dbReference type="PROSITE" id="PS50977">
    <property type="entry name" value="HTH_TETR_2"/>
    <property type="match status" value="1"/>
</dbReference>
<dbReference type="PRINTS" id="PR00455">
    <property type="entry name" value="HTHTETR"/>
</dbReference>
<dbReference type="SUPFAM" id="SSF48498">
    <property type="entry name" value="Tetracyclin repressor-like, C-terminal domain"/>
    <property type="match status" value="1"/>
</dbReference>
<dbReference type="AlphaFoldDB" id="A0A101RPY6"/>
<dbReference type="Gene3D" id="1.10.10.60">
    <property type="entry name" value="Homeodomain-like"/>
    <property type="match status" value="1"/>
</dbReference>
<keyword evidence="3" id="KW-0804">Transcription</keyword>
<dbReference type="GO" id="GO:0003700">
    <property type="term" value="F:DNA-binding transcription factor activity"/>
    <property type="evidence" value="ECO:0007669"/>
    <property type="project" value="TreeGrafter"/>
</dbReference>
<feature type="domain" description="HTH tetR-type" evidence="6">
    <location>
        <begin position="22"/>
        <end position="82"/>
    </location>
</feature>
<sequence length="212" mass="23221">MNTTSRNTTSAHGTRTPAVKAAATRNRILAAAARTLSLKGYSATRLSDIAERAGVRPPAVYYYFPSREELIAEVMAVGQLRLREHVETALAALPDDTPPMDRICAAVEAHLQVELHLSDFATAVSRNSGQLPEDIRARLRADSGAYFDLWRDLLARARAAGAIRNDIDLRAARMLVMGALNWTPEWWNPRQGSLTGVIRTAQSLVRHGLGVP</sequence>
<dbReference type="PANTHER" id="PTHR30055:SF234">
    <property type="entry name" value="HTH-TYPE TRANSCRIPTIONAL REGULATOR BETI"/>
    <property type="match status" value="1"/>
</dbReference>
<evidence type="ECO:0000313" key="8">
    <source>
        <dbReference type="Proteomes" id="UP000053669"/>
    </source>
</evidence>
<reference evidence="7 8" key="1">
    <citation type="submission" date="2015-10" db="EMBL/GenBank/DDBJ databases">
        <title>Draft genome sequence of Streptomyces canus DSM 40017, type strain for the species Streptomyces canus.</title>
        <authorList>
            <person name="Ruckert C."/>
            <person name="Winkler A."/>
            <person name="Kalinowski J."/>
            <person name="Kampfer P."/>
            <person name="Glaeser S."/>
        </authorList>
    </citation>
    <scope>NUCLEOTIDE SEQUENCE [LARGE SCALE GENOMIC DNA]</scope>
    <source>
        <strain evidence="7 8">DSM 40017</strain>
    </source>
</reference>
<organism evidence="7 8">
    <name type="scientific">Streptomyces canus</name>
    <dbReference type="NCBI Taxonomy" id="58343"/>
    <lineage>
        <taxon>Bacteria</taxon>
        <taxon>Bacillati</taxon>
        <taxon>Actinomycetota</taxon>
        <taxon>Actinomycetes</taxon>
        <taxon>Kitasatosporales</taxon>
        <taxon>Streptomycetaceae</taxon>
        <taxon>Streptomyces</taxon>
        <taxon>Streptomyces aurantiacus group</taxon>
    </lineage>
</organism>
<dbReference type="Gene3D" id="1.10.357.10">
    <property type="entry name" value="Tetracycline Repressor, domain 2"/>
    <property type="match status" value="1"/>
</dbReference>